<feature type="region of interest" description="Disordered" evidence="1">
    <location>
        <begin position="156"/>
        <end position="177"/>
    </location>
</feature>
<proteinExistence type="predicted"/>
<sequence>MTMGWERPEKVVRFTTLDAQTSDKLSQGKFTQNLRAVAEKCDQNGEAQTKEIIKQARSSVQVTIKAGDNKGSVYQQEDNSGSSKEVRASWRFLEFKGKGASSESRGGEKDALIDVNSVHQASHDGESIREEENPGSQRLIRRDILTAREIQEATYQKKRNSGGNGAAIAPDPNGDVHERRQVEVSEWVLGKIKGIGKFWGVSCDWYEADFMAFFKEIERKNKQGRIKGKRQDEGAKE</sequence>
<feature type="compositionally biased region" description="Basic and acidic residues" evidence="1">
    <location>
        <begin position="121"/>
        <end position="132"/>
    </location>
</feature>
<dbReference type="Proteomes" id="UP000325577">
    <property type="component" value="Linkage Group LG15"/>
</dbReference>
<accession>A0A5J5B6K7</accession>
<name>A0A5J5B6K7_9ASTE</name>
<dbReference type="AlphaFoldDB" id="A0A5J5B6K7"/>
<evidence type="ECO:0000313" key="2">
    <source>
        <dbReference type="EMBL" id="KAA8538258.1"/>
    </source>
</evidence>
<protein>
    <submittedName>
        <fullName evidence="2">Uncharacterized protein</fullName>
    </submittedName>
</protein>
<evidence type="ECO:0000256" key="1">
    <source>
        <dbReference type="SAM" id="MobiDB-lite"/>
    </source>
</evidence>
<reference evidence="2 3" key="1">
    <citation type="submission" date="2019-09" db="EMBL/GenBank/DDBJ databases">
        <title>A chromosome-level genome assembly of the Chinese tupelo Nyssa sinensis.</title>
        <authorList>
            <person name="Yang X."/>
            <person name="Kang M."/>
            <person name="Yang Y."/>
            <person name="Xiong H."/>
            <person name="Wang M."/>
            <person name="Zhang Z."/>
            <person name="Wang Z."/>
            <person name="Wu H."/>
            <person name="Ma T."/>
            <person name="Liu J."/>
            <person name="Xi Z."/>
        </authorList>
    </citation>
    <scope>NUCLEOTIDE SEQUENCE [LARGE SCALE GENOMIC DNA]</scope>
    <source>
        <strain evidence="2">J267</strain>
        <tissue evidence="2">Leaf</tissue>
    </source>
</reference>
<keyword evidence="3" id="KW-1185">Reference proteome</keyword>
<gene>
    <name evidence="2" type="ORF">F0562_027920</name>
</gene>
<evidence type="ECO:0000313" key="3">
    <source>
        <dbReference type="Proteomes" id="UP000325577"/>
    </source>
</evidence>
<dbReference type="EMBL" id="CM018038">
    <property type="protein sequence ID" value="KAA8538258.1"/>
    <property type="molecule type" value="Genomic_DNA"/>
</dbReference>
<organism evidence="2 3">
    <name type="scientific">Nyssa sinensis</name>
    <dbReference type="NCBI Taxonomy" id="561372"/>
    <lineage>
        <taxon>Eukaryota</taxon>
        <taxon>Viridiplantae</taxon>
        <taxon>Streptophyta</taxon>
        <taxon>Embryophyta</taxon>
        <taxon>Tracheophyta</taxon>
        <taxon>Spermatophyta</taxon>
        <taxon>Magnoliopsida</taxon>
        <taxon>eudicotyledons</taxon>
        <taxon>Gunneridae</taxon>
        <taxon>Pentapetalae</taxon>
        <taxon>asterids</taxon>
        <taxon>Cornales</taxon>
        <taxon>Nyssaceae</taxon>
        <taxon>Nyssa</taxon>
    </lineage>
</organism>
<feature type="region of interest" description="Disordered" evidence="1">
    <location>
        <begin position="119"/>
        <end position="138"/>
    </location>
</feature>